<dbReference type="InterPro" id="IPR003824">
    <property type="entry name" value="UppP"/>
</dbReference>
<keyword evidence="9 14" id="KW-0472">Membrane</keyword>
<evidence type="ECO:0000256" key="14">
    <source>
        <dbReference type="HAMAP-Rule" id="MF_01006"/>
    </source>
</evidence>
<feature type="transmembrane region" description="Helical" evidence="14">
    <location>
        <begin position="85"/>
        <end position="102"/>
    </location>
</feature>
<gene>
    <name evidence="14" type="primary">uppP</name>
    <name evidence="15" type="ORF">D5R81_09570</name>
</gene>
<comment type="subcellular location">
    <subcellularLocation>
        <location evidence="1 14">Cell membrane</location>
        <topology evidence="1 14">Multi-pass membrane protein</topology>
    </subcellularLocation>
</comment>
<dbReference type="OrthoDB" id="9808289at2"/>
<evidence type="ECO:0000313" key="15">
    <source>
        <dbReference type="EMBL" id="RJY16329.1"/>
    </source>
</evidence>
<evidence type="ECO:0000256" key="3">
    <source>
        <dbReference type="ARBA" id="ARBA00012374"/>
    </source>
</evidence>
<dbReference type="GO" id="GO:0050380">
    <property type="term" value="F:undecaprenyl-diphosphatase activity"/>
    <property type="evidence" value="ECO:0007669"/>
    <property type="project" value="UniProtKB-UniRule"/>
</dbReference>
<keyword evidence="14" id="KW-0133">Cell shape</keyword>
<dbReference type="EC" id="3.6.1.27" evidence="3 14"/>
<proteinExistence type="inferred from homology"/>
<evidence type="ECO:0000256" key="2">
    <source>
        <dbReference type="ARBA" id="ARBA00010621"/>
    </source>
</evidence>
<evidence type="ECO:0000256" key="1">
    <source>
        <dbReference type="ARBA" id="ARBA00004651"/>
    </source>
</evidence>
<dbReference type="Proteomes" id="UP000273022">
    <property type="component" value="Unassembled WGS sequence"/>
</dbReference>
<feature type="transmembrane region" description="Helical" evidence="14">
    <location>
        <begin position="6"/>
        <end position="29"/>
    </location>
</feature>
<keyword evidence="5 14" id="KW-1003">Cell membrane</keyword>
<reference evidence="15 16" key="1">
    <citation type="submission" date="2018-09" db="EMBL/GenBank/DDBJ databases">
        <title>Phylogeny of the Shewanellaceae, and recommendation for two new genera, Pseudoshewanella and Parashewanella.</title>
        <authorList>
            <person name="Wang G."/>
        </authorList>
    </citation>
    <scope>NUCLEOTIDE SEQUENCE [LARGE SCALE GENOMIC DNA]</scope>
    <source>
        <strain evidence="15 16">KCTC 22492</strain>
    </source>
</reference>
<feature type="transmembrane region" description="Helical" evidence="14">
    <location>
        <begin position="250"/>
        <end position="266"/>
    </location>
</feature>
<dbReference type="GO" id="GO:0071555">
    <property type="term" value="P:cell wall organization"/>
    <property type="evidence" value="ECO:0007669"/>
    <property type="project" value="UniProtKB-KW"/>
</dbReference>
<evidence type="ECO:0000256" key="7">
    <source>
        <dbReference type="ARBA" id="ARBA00022801"/>
    </source>
</evidence>
<evidence type="ECO:0000256" key="5">
    <source>
        <dbReference type="ARBA" id="ARBA00022475"/>
    </source>
</evidence>
<evidence type="ECO:0000256" key="11">
    <source>
        <dbReference type="ARBA" id="ARBA00032707"/>
    </source>
</evidence>
<keyword evidence="8 14" id="KW-1133">Transmembrane helix</keyword>
<comment type="caution">
    <text evidence="15">The sequence shown here is derived from an EMBL/GenBank/DDBJ whole genome shotgun (WGS) entry which is preliminary data.</text>
</comment>
<feature type="transmembrane region" description="Helical" evidence="14">
    <location>
        <begin position="151"/>
        <end position="175"/>
    </location>
</feature>
<protein>
    <recommendedName>
        <fullName evidence="4 14">Undecaprenyl-diphosphatase</fullName>
        <ecNumber evidence="3 14">3.6.1.27</ecNumber>
    </recommendedName>
    <alternativeName>
        <fullName evidence="12 14">Bacitracin resistance protein</fullName>
    </alternativeName>
    <alternativeName>
        <fullName evidence="11 14">Undecaprenyl pyrophosphate phosphatase</fullName>
    </alternativeName>
</protein>
<dbReference type="GO" id="GO:0005886">
    <property type="term" value="C:plasma membrane"/>
    <property type="evidence" value="ECO:0007669"/>
    <property type="project" value="UniProtKB-SubCell"/>
</dbReference>
<keyword evidence="14" id="KW-0573">Peptidoglycan synthesis</keyword>
<keyword evidence="6 14" id="KW-0812">Transmembrane</keyword>
<accession>A0A3A6UC80</accession>
<dbReference type="AlphaFoldDB" id="A0A3A6UC80"/>
<keyword evidence="16" id="KW-1185">Reference proteome</keyword>
<dbReference type="GO" id="GO:0046677">
    <property type="term" value="P:response to antibiotic"/>
    <property type="evidence" value="ECO:0007669"/>
    <property type="project" value="UniProtKB-UniRule"/>
</dbReference>
<evidence type="ECO:0000256" key="6">
    <source>
        <dbReference type="ARBA" id="ARBA00022692"/>
    </source>
</evidence>
<evidence type="ECO:0000256" key="8">
    <source>
        <dbReference type="ARBA" id="ARBA00022989"/>
    </source>
</evidence>
<feature type="transmembrane region" description="Helical" evidence="14">
    <location>
        <begin position="187"/>
        <end position="204"/>
    </location>
</feature>
<dbReference type="PANTHER" id="PTHR30622">
    <property type="entry name" value="UNDECAPRENYL-DIPHOSPHATASE"/>
    <property type="match status" value="1"/>
</dbReference>
<evidence type="ECO:0000256" key="12">
    <source>
        <dbReference type="ARBA" id="ARBA00032932"/>
    </source>
</evidence>
<evidence type="ECO:0000256" key="9">
    <source>
        <dbReference type="ARBA" id="ARBA00023136"/>
    </source>
</evidence>
<name>A0A3A6UC80_9GAMM</name>
<dbReference type="GO" id="GO:0009252">
    <property type="term" value="P:peptidoglycan biosynthetic process"/>
    <property type="evidence" value="ECO:0007669"/>
    <property type="project" value="UniProtKB-KW"/>
</dbReference>
<feature type="transmembrane region" description="Helical" evidence="14">
    <location>
        <begin position="216"/>
        <end position="238"/>
    </location>
</feature>
<comment type="similarity">
    <text evidence="2 14">Belongs to the UppP family.</text>
</comment>
<dbReference type="RefSeq" id="WP_121853420.1">
    <property type="nucleotide sequence ID" value="NZ_CP037952.1"/>
</dbReference>
<dbReference type="HAMAP" id="MF_01006">
    <property type="entry name" value="Undec_diphosphatase"/>
    <property type="match status" value="1"/>
</dbReference>
<evidence type="ECO:0000256" key="10">
    <source>
        <dbReference type="ARBA" id="ARBA00023251"/>
    </source>
</evidence>
<evidence type="ECO:0000256" key="13">
    <source>
        <dbReference type="ARBA" id="ARBA00047594"/>
    </source>
</evidence>
<sequence length="267" mass="29401">METFQVIILALIQGLTEFLPISSSGHLILPSQLLGWKDQGFSFDVAVNTGSLLAIVIYFRTELWNMFTAWSKSIATQQTTPDSKLAWWIILATIPAVIFGYFGKDYIKANFRTIEVIATTTIVFGLLLWWADSLSNRKLTEYQAGWKKALFIGVAQALALIPGTSRSGVTMTAGLMMGLSREAATKFSFYMSIPTGLGAAILVTKDLLQSTQSIDMNALFFGTVVSFVSAYICIHYFLKVISKVGMIPFVIYRLLLGAVLCGVIFLS</sequence>
<comment type="miscellaneous">
    <text evidence="14">Bacitracin is thought to be involved in the inhibition of peptidoglycan synthesis by sequestering undecaprenyl diphosphate, thereby reducing the pool of lipid carrier available.</text>
</comment>
<organism evidence="15 16">
    <name type="scientific">Parashewanella spongiae</name>
    <dbReference type="NCBI Taxonomy" id="342950"/>
    <lineage>
        <taxon>Bacteria</taxon>
        <taxon>Pseudomonadati</taxon>
        <taxon>Pseudomonadota</taxon>
        <taxon>Gammaproteobacteria</taxon>
        <taxon>Alteromonadales</taxon>
        <taxon>Shewanellaceae</taxon>
        <taxon>Parashewanella</taxon>
    </lineage>
</organism>
<comment type="catalytic activity">
    <reaction evidence="13 14">
        <text>di-trans,octa-cis-undecaprenyl diphosphate + H2O = di-trans,octa-cis-undecaprenyl phosphate + phosphate + H(+)</text>
        <dbReference type="Rhea" id="RHEA:28094"/>
        <dbReference type="ChEBI" id="CHEBI:15377"/>
        <dbReference type="ChEBI" id="CHEBI:15378"/>
        <dbReference type="ChEBI" id="CHEBI:43474"/>
        <dbReference type="ChEBI" id="CHEBI:58405"/>
        <dbReference type="ChEBI" id="CHEBI:60392"/>
        <dbReference type="EC" id="3.6.1.27"/>
    </reaction>
</comment>
<dbReference type="Pfam" id="PF02673">
    <property type="entry name" value="BacA"/>
    <property type="match status" value="1"/>
</dbReference>
<keyword evidence="14" id="KW-0961">Cell wall biogenesis/degradation</keyword>
<comment type="function">
    <text evidence="14">Catalyzes the dephosphorylation of undecaprenyl diphosphate (UPP). Confers resistance to bacitracin.</text>
</comment>
<dbReference type="NCBIfam" id="NF001393">
    <property type="entry name" value="PRK00281.2-4"/>
    <property type="match status" value="1"/>
</dbReference>
<dbReference type="PANTHER" id="PTHR30622:SF4">
    <property type="entry name" value="UNDECAPRENYL-DIPHOSPHATASE"/>
    <property type="match status" value="1"/>
</dbReference>
<evidence type="ECO:0000313" key="16">
    <source>
        <dbReference type="Proteomes" id="UP000273022"/>
    </source>
</evidence>
<dbReference type="GO" id="GO:0008360">
    <property type="term" value="P:regulation of cell shape"/>
    <property type="evidence" value="ECO:0007669"/>
    <property type="project" value="UniProtKB-KW"/>
</dbReference>
<feature type="transmembrane region" description="Helical" evidence="14">
    <location>
        <begin position="114"/>
        <end position="131"/>
    </location>
</feature>
<keyword evidence="10 14" id="KW-0046">Antibiotic resistance</keyword>
<keyword evidence="7 14" id="KW-0378">Hydrolase</keyword>
<feature type="transmembrane region" description="Helical" evidence="14">
    <location>
        <begin position="41"/>
        <end position="59"/>
    </location>
</feature>
<dbReference type="EMBL" id="QYYH01000050">
    <property type="protein sequence ID" value="RJY16329.1"/>
    <property type="molecule type" value="Genomic_DNA"/>
</dbReference>
<evidence type="ECO:0000256" key="4">
    <source>
        <dbReference type="ARBA" id="ARBA00021581"/>
    </source>
</evidence>
<dbReference type="NCBIfam" id="TIGR00753">
    <property type="entry name" value="undec_PP_bacA"/>
    <property type="match status" value="1"/>
</dbReference>